<reference evidence="1 2" key="1">
    <citation type="submission" date="2017-09" db="EMBL/GenBank/DDBJ databases">
        <title>Depth-based differentiation of microbial function through sediment-hosted aquifers and enrichment of novel symbionts in the deep terrestrial subsurface.</title>
        <authorList>
            <person name="Probst A.J."/>
            <person name="Ladd B."/>
            <person name="Jarett J.K."/>
            <person name="Geller-Mcgrath D.E."/>
            <person name="Sieber C.M."/>
            <person name="Emerson J.B."/>
            <person name="Anantharaman K."/>
            <person name="Thomas B.C."/>
            <person name="Malmstrom R."/>
            <person name="Stieglmeier M."/>
            <person name="Klingl A."/>
            <person name="Woyke T."/>
            <person name="Ryan C.M."/>
            <person name="Banfield J.F."/>
        </authorList>
    </citation>
    <scope>NUCLEOTIDE SEQUENCE [LARGE SCALE GENOMIC DNA]</scope>
    <source>
        <strain evidence="1">CG11_big_fil_rev_8_21_14_0_20_44_10</strain>
    </source>
</reference>
<evidence type="ECO:0000313" key="1">
    <source>
        <dbReference type="EMBL" id="PIQ74016.1"/>
    </source>
</evidence>
<name>A0A2H0KPE2_9BACT</name>
<gene>
    <name evidence="1" type="ORF">COV85_04365</name>
</gene>
<evidence type="ECO:0000313" key="2">
    <source>
        <dbReference type="Proteomes" id="UP000231550"/>
    </source>
</evidence>
<dbReference type="AlphaFoldDB" id="A0A2H0KPE2"/>
<organism evidence="1 2">
    <name type="scientific">Candidatus Portnoybacteria bacterium CG11_big_fil_rev_8_21_14_0_20_44_10</name>
    <dbReference type="NCBI Taxonomy" id="1974818"/>
    <lineage>
        <taxon>Bacteria</taxon>
        <taxon>Candidatus Portnoyibacteriota</taxon>
    </lineage>
</organism>
<accession>A0A2H0KPE2</accession>
<dbReference type="EMBL" id="PCVN01000118">
    <property type="protein sequence ID" value="PIQ74016.1"/>
    <property type="molecule type" value="Genomic_DNA"/>
</dbReference>
<protein>
    <submittedName>
        <fullName evidence="1">Uncharacterized protein</fullName>
    </submittedName>
</protein>
<dbReference type="Proteomes" id="UP000231550">
    <property type="component" value="Unassembled WGS sequence"/>
</dbReference>
<proteinExistence type="predicted"/>
<sequence>MTRRAVSIKLNLKFEHERSSLYFAQMRNPKIKLKISNCLISHPTGDHPKGGNSPNKIIKFPMPKIKNILHLEFG</sequence>
<comment type="caution">
    <text evidence="1">The sequence shown here is derived from an EMBL/GenBank/DDBJ whole genome shotgun (WGS) entry which is preliminary data.</text>
</comment>